<evidence type="ECO:0000256" key="3">
    <source>
        <dbReference type="ARBA" id="ARBA00023163"/>
    </source>
</evidence>
<evidence type="ECO:0000313" key="6">
    <source>
        <dbReference type="EMBL" id="GAA5020819.1"/>
    </source>
</evidence>
<keyword evidence="2 4" id="KW-0238">DNA-binding</keyword>
<organism evidence="6 7">
    <name type="scientific">Streptomyces siamensis</name>
    <dbReference type="NCBI Taxonomy" id="1274986"/>
    <lineage>
        <taxon>Bacteria</taxon>
        <taxon>Bacillati</taxon>
        <taxon>Actinomycetota</taxon>
        <taxon>Actinomycetes</taxon>
        <taxon>Kitasatosporales</taxon>
        <taxon>Streptomycetaceae</taxon>
        <taxon>Streptomyces</taxon>
    </lineage>
</organism>
<dbReference type="InterPro" id="IPR036271">
    <property type="entry name" value="Tet_transcr_reg_TetR-rel_C_sf"/>
</dbReference>
<evidence type="ECO:0000259" key="5">
    <source>
        <dbReference type="PROSITE" id="PS50977"/>
    </source>
</evidence>
<dbReference type="EMBL" id="BAABKB010000021">
    <property type="protein sequence ID" value="GAA5020819.1"/>
    <property type="molecule type" value="Genomic_DNA"/>
</dbReference>
<dbReference type="Gene3D" id="1.10.357.10">
    <property type="entry name" value="Tetracycline Repressor, domain 2"/>
    <property type="match status" value="1"/>
</dbReference>
<dbReference type="PANTHER" id="PTHR30055">
    <property type="entry name" value="HTH-TYPE TRANSCRIPTIONAL REGULATOR RUTR"/>
    <property type="match status" value="1"/>
</dbReference>
<dbReference type="Proteomes" id="UP001501759">
    <property type="component" value="Unassembled WGS sequence"/>
</dbReference>
<reference evidence="7" key="1">
    <citation type="journal article" date="2019" name="Int. J. Syst. Evol. Microbiol.">
        <title>The Global Catalogue of Microorganisms (GCM) 10K type strain sequencing project: providing services to taxonomists for standard genome sequencing and annotation.</title>
        <authorList>
            <consortium name="The Broad Institute Genomics Platform"/>
            <consortium name="The Broad Institute Genome Sequencing Center for Infectious Disease"/>
            <person name="Wu L."/>
            <person name="Ma J."/>
        </authorList>
    </citation>
    <scope>NUCLEOTIDE SEQUENCE [LARGE SCALE GENOMIC DNA]</scope>
    <source>
        <strain evidence="7">JCM 18409</strain>
    </source>
</reference>
<dbReference type="InterPro" id="IPR050109">
    <property type="entry name" value="HTH-type_TetR-like_transc_reg"/>
</dbReference>
<dbReference type="PROSITE" id="PS50977">
    <property type="entry name" value="HTH_TETR_2"/>
    <property type="match status" value="1"/>
</dbReference>
<evidence type="ECO:0000256" key="2">
    <source>
        <dbReference type="ARBA" id="ARBA00023125"/>
    </source>
</evidence>
<name>A0ABP9J5G1_9ACTN</name>
<dbReference type="RefSeq" id="WP_345653768.1">
    <property type="nucleotide sequence ID" value="NZ_BAABKB010000021.1"/>
</dbReference>
<keyword evidence="3" id="KW-0804">Transcription</keyword>
<feature type="DNA-binding region" description="H-T-H motif" evidence="4">
    <location>
        <begin position="33"/>
        <end position="52"/>
    </location>
</feature>
<dbReference type="PANTHER" id="PTHR30055:SF220">
    <property type="entry name" value="TETR-FAMILY REGULATORY PROTEIN"/>
    <property type="match status" value="1"/>
</dbReference>
<gene>
    <name evidence="6" type="ORF">GCM10023335_51030</name>
</gene>
<keyword evidence="7" id="KW-1185">Reference proteome</keyword>
<evidence type="ECO:0000256" key="1">
    <source>
        <dbReference type="ARBA" id="ARBA00023015"/>
    </source>
</evidence>
<proteinExistence type="predicted"/>
<dbReference type="PRINTS" id="PR00455">
    <property type="entry name" value="HTHTETR"/>
</dbReference>
<dbReference type="SUPFAM" id="SSF48498">
    <property type="entry name" value="Tetracyclin repressor-like, C-terminal domain"/>
    <property type="match status" value="1"/>
</dbReference>
<dbReference type="InterPro" id="IPR009057">
    <property type="entry name" value="Homeodomain-like_sf"/>
</dbReference>
<evidence type="ECO:0000256" key="4">
    <source>
        <dbReference type="PROSITE-ProRule" id="PRU00335"/>
    </source>
</evidence>
<keyword evidence="1" id="KW-0805">Transcription regulation</keyword>
<evidence type="ECO:0000313" key="7">
    <source>
        <dbReference type="Proteomes" id="UP001501759"/>
    </source>
</evidence>
<dbReference type="Pfam" id="PF13305">
    <property type="entry name" value="TetR_C_33"/>
    <property type="match status" value="1"/>
</dbReference>
<dbReference type="InterPro" id="IPR001647">
    <property type="entry name" value="HTH_TetR"/>
</dbReference>
<dbReference type="Pfam" id="PF00440">
    <property type="entry name" value="TetR_N"/>
    <property type="match status" value="1"/>
</dbReference>
<feature type="domain" description="HTH tetR-type" evidence="5">
    <location>
        <begin position="10"/>
        <end position="70"/>
    </location>
</feature>
<comment type="caution">
    <text evidence="6">The sequence shown here is derived from an EMBL/GenBank/DDBJ whole genome shotgun (WGS) entry which is preliminary data.</text>
</comment>
<accession>A0ABP9J5G1</accession>
<dbReference type="InterPro" id="IPR025996">
    <property type="entry name" value="MT1864/Rv1816-like_C"/>
</dbReference>
<protein>
    <submittedName>
        <fullName evidence="6">TetR/AcrR family transcriptional regulator</fullName>
    </submittedName>
</protein>
<sequence length="204" mass="21316">MPQAGAYHHGDLRAACLRAARELLEEDGSAGLSLRAVARRAGVSATAPYRHYPDRDALVSAVAAQGYRELAVQLAAVHPSPTTPDDLAAVAVAYVRFALEHPALFRVMFAEPCDPTSEDRVGATAAISEYVRGIVRGAFPGADPDVLSTTVWALVHGLAFLHLDGKLDSSTPEVVADQVGAAVHALFTVSPAASRTPSVTPAKA</sequence>
<dbReference type="SUPFAM" id="SSF46689">
    <property type="entry name" value="Homeodomain-like"/>
    <property type="match status" value="1"/>
</dbReference>